<dbReference type="AlphaFoldDB" id="A0A9W6AZ08"/>
<name>A0A9W6AZ08_9LACO</name>
<proteinExistence type="predicted"/>
<keyword evidence="3 6" id="KW-0812">Transmembrane</keyword>
<keyword evidence="4 6" id="KW-1133">Transmembrane helix</keyword>
<keyword evidence="5 6" id="KW-0472">Membrane</keyword>
<feature type="transmembrane region" description="Helical" evidence="6">
    <location>
        <begin position="21"/>
        <end position="41"/>
    </location>
</feature>
<feature type="transmembrane region" description="Helical" evidence="6">
    <location>
        <begin position="325"/>
        <end position="341"/>
    </location>
</feature>
<reference evidence="8" key="2">
    <citation type="journal article" date="2023" name="PLoS ONE">
        <title>Philodulcilactobacillus myokoensis gen. nov., sp. nov., a fructophilic, acidophilic, and agar-phobic lactic acid bacterium isolated from fermented vegetable extracts.</title>
        <authorList>
            <person name="Kouya T."/>
            <person name="Ishiyama Y."/>
            <person name="Ohashi S."/>
            <person name="Kumakubo R."/>
            <person name="Yamazaki T."/>
            <person name="Otaki T."/>
        </authorList>
    </citation>
    <scope>NUCLEOTIDE SEQUENCE</scope>
    <source>
        <strain evidence="8">WR16-4</strain>
    </source>
</reference>
<comment type="subcellular location">
    <subcellularLocation>
        <location evidence="1">Cell membrane</location>
        <topology evidence="1">Multi-pass membrane protein</topology>
    </subcellularLocation>
</comment>
<dbReference type="PANTHER" id="PTHR30294">
    <property type="entry name" value="MEMBRANE COMPONENT OF ABC TRANSPORTER YHHJ-RELATED"/>
    <property type="match status" value="1"/>
</dbReference>
<evidence type="ECO:0000256" key="1">
    <source>
        <dbReference type="ARBA" id="ARBA00004651"/>
    </source>
</evidence>
<dbReference type="EMBL" id="BRPL01000002">
    <property type="protein sequence ID" value="GLB46046.1"/>
    <property type="molecule type" value="Genomic_DNA"/>
</dbReference>
<evidence type="ECO:0000256" key="6">
    <source>
        <dbReference type="SAM" id="Phobius"/>
    </source>
</evidence>
<keyword evidence="9" id="KW-1185">Reference proteome</keyword>
<feature type="transmembrane region" description="Helical" evidence="6">
    <location>
        <begin position="186"/>
        <end position="211"/>
    </location>
</feature>
<evidence type="ECO:0000256" key="4">
    <source>
        <dbReference type="ARBA" id="ARBA00022989"/>
    </source>
</evidence>
<evidence type="ECO:0000256" key="5">
    <source>
        <dbReference type="ARBA" id="ARBA00023136"/>
    </source>
</evidence>
<dbReference type="InterPro" id="IPR051449">
    <property type="entry name" value="ABC-2_transporter_component"/>
</dbReference>
<organism evidence="8 9">
    <name type="scientific">Philodulcilactobacillus myokoensis</name>
    <dbReference type="NCBI Taxonomy" id="2929573"/>
    <lineage>
        <taxon>Bacteria</taxon>
        <taxon>Bacillati</taxon>
        <taxon>Bacillota</taxon>
        <taxon>Bacilli</taxon>
        <taxon>Lactobacillales</taxon>
        <taxon>Lactobacillaceae</taxon>
        <taxon>Philodulcilactobacillus</taxon>
    </lineage>
</organism>
<dbReference type="GO" id="GO:0140359">
    <property type="term" value="F:ABC-type transporter activity"/>
    <property type="evidence" value="ECO:0007669"/>
    <property type="project" value="InterPro"/>
</dbReference>
<accession>A0A9W6AZ08</accession>
<evidence type="ECO:0000313" key="9">
    <source>
        <dbReference type="Proteomes" id="UP001144204"/>
    </source>
</evidence>
<evidence type="ECO:0000256" key="3">
    <source>
        <dbReference type="ARBA" id="ARBA00022692"/>
    </source>
</evidence>
<dbReference type="InterPro" id="IPR013525">
    <property type="entry name" value="ABC2_TM"/>
</dbReference>
<feature type="domain" description="ABC-2 type transporter transmembrane" evidence="7">
    <location>
        <begin position="19"/>
        <end position="395"/>
    </location>
</feature>
<gene>
    <name evidence="8" type="ORF">WR164_00250</name>
</gene>
<dbReference type="Pfam" id="PF12698">
    <property type="entry name" value="ABC2_membrane_3"/>
    <property type="match status" value="1"/>
</dbReference>
<evidence type="ECO:0000313" key="8">
    <source>
        <dbReference type="EMBL" id="GLB46046.1"/>
    </source>
</evidence>
<dbReference type="PANTHER" id="PTHR30294:SF29">
    <property type="entry name" value="MULTIDRUG ABC TRANSPORTER PERMEASE YBHS-RELATED"/>
    <property type="match status" value="1"/>
</dbReference>
<comment type="caution">
    <text evidence="8">The sequence shown here is derived from an EMBL/GenBank/DDBJ whole genome shotgun (WGS) entry which is preliminary data.</text>
</comment>
<keyword evidence="2" id="KW-1003">Cell membrane</keyword>
<protein>
    <submittedName>
        <fullName evidence="8">ABC transporter permease</fullName>
    </submittedName>
</protein>
<feature type="transmembrane region" description="Helical" evidence="6">
    <location>
        <begin position="377"/>
        <end position="396"/>
    </location>
</feature>
<reference evidence="8" key="1">
    <citation type="submission" date="2022-07" db="EMBL/GenBank/DDBJ databases">
        <authorList>
            <person name="Kouya T."/>
            <person name="Ishiyama Y."/>
        </authorList>
    </citation>
    <scope>NUCLEOTIDE SEQUENCE</scope>
    <source>
        <strain evidence="8">WR16-4</strain>
    </source>
</reference>
<dbReference type="GO" id="GO:0005886">
    <property type="term" value="C:plasma membrane"/>
    <property type="evidence" value="ECO:0007669"/>
    <property type="project" value="UniProtKB-SubCell"/>
</dbReference>
<feature type="transmembrane region" description="Helical" evidence="6">
    <location>
        <begin position="232"/>
        <end position="261"/>
    </location>
</feature>
<dbReference type="RefSeq" id="WP_286135506.1">
    <property type="nucleotide sequence ID" value="NZ_BRPL01000002.1"/>
</dbReference>
<evidence type="ECO:0000256" key="2">
    <source>
        <dbReference type="ARBA" id="ARBA00022475"/>
    </source>
</evidence>
<sequence>MRKMWIVTFETYIRQVKTWSFALMVLMPFILALVSGGIGFLTAQNSSSDASNDSSDQVAIISSQPSLRQSLIKQHRDDIDAKVTNEKTAQSKTKSQDLDGYVVLNVKNNRITATYHGQDQIDSDIKSDLMGSINQIQHQLNLKNAHLSINQINQLNAQPTFKSILNKHPKASKTSQSEDQSGAKEFAFFIIIFITYMILLTYASVMAQSVAEEKGAKVIEVIFSSTTAAKYFLGKVFGIMGCVITQFLIYIIGGGIIYQFISRIHMVHQFLSNAENQRMISLILHDVLSPGLLFVILGIGLYLIISALCGALVSKASDSAKAAQPVVFIVLAFFIIAINFQSSSNTMIPKVLSYVPFSSMFFMPIRMINGHVTSIEITISLAILLATLIILTWLITKIYRSLMLQNDDSGFFRRLKHGIQDAK</sequence>
<evidence type="ECO:0000259" key="7">
    <source>
        <dbReference type="Pfam" id="PF12698"/>
    </source>
</evidence>
<feature type="transmembrane region" description="Helical" evidence="6">
    <location>
        <begin position="291"/>
        <end position="313"/>
    </location>
</feature>
<dbReference type="Proteomes" id="UP001144204">
    <property type="component" value="Unassembled WGS sequence"/>
</dbReference>